<protein>
    <submittedName>
        <fullName evidence="1">PAC2 family protein</fullName>
    </submittedName>
</protein>
<dbReference type="EMBL" id="BAAAPF010000066">
    <property type="protein sequence ID" value="GAA2122375.1"/>
    <property type="molecule type" value="Genomic_DNA"/>
</dbReference>
<sequence>MSMYEWDPSGLAAVDAVLEHDSAGLTLLYHLEGFIDAGETGGQITERLLDDLPHEVVARFDHDRLVDYRARRPLMTFRRDHWAAYDVPTLELHLVRDATASPFLLLSGPEPDVEWERFAEAVREIVERLNVRLAVNFHGVPMGVPHTRPVGLTPHGNRIDLVPGHRSVFDEAQVPGSADALLEYRLGEAGHDVLGVAAHVPHYLARTPYPDAALTVLESITSATGLVLPGVAHALRSEALKVQNEIERQVDEGDEELVGMVRGLEHQYDALAGGEDRENLMAEPAELPSADELGSAFEQFLAEREEGD</sequence>
<evidence type="ECO:0000313" key="2">
    <source>
        <dbReference type="Proteomes" id="UP001500443"/>
    </source>
</evidence>
<dbReference type="Gene3D" id="1.10.287.100">
    <property type="match status" value="1"/>
</dbReference>
<gene>
    <name evidence="1" type="ORF">GCM10009802_26280</name>
</gene>
<name>A0ABP5JZ50_9ACTN</name>
<evidence type="ECO:0000313" key="1">
    <source>
        <dbReference type="EMBL" id="GAA2122375.1"/>
    </source>
</evidence>
<dbReference type="Proteomes" id="UP001500443">
    <property type="component" value="Unassembled WGS sequence"/>
</dbReference>
<dbReference type="RefSeq" id="WP_037781573.1">
    <property type="nucleotide sequence ID" value="NZ_BAAAPF010000066.1"/>
</dbReference>
<dbReference type="InterPro" id="IPR008492">
    <property type="entry name" value="Rv2714-like"/>
</dbReference>
<dbReference type="SUPFAM" id="SSF159659">
    <property type="entry name" value="Cgl1923-like"/>
    <property type="match status" value="1"/>
</dbReference>
<dbReference type="Gene3D" id="3.40.50.10900">
    <property type="entry name" value="PAC-like subunit"/>
    <property type="match status" value="1"/>
</dbReference>
<dbReference type="InterPro" id="IPR019151">
    <property type="entry name" value="Proteasome_assmbl_chaperone_2"/>
</dbReference>
<organism evidence="1 2">
    <name type="scientific">Streptomyces synnematoformans</name>
    <dbReference type="NCBI Taxonomy" id="415721"/>
    <lineage>
        <taxon>Bacteria</taxon>
        <taxon>Bacillati</taxon>
        <taxon>Actinomycetota</taxon>
        <taxon>Actinomycetes</taxon>
        <taxon>Kitasatosporales</taxon>
        <taxon>Streptomycetaceae</taxon>
        <taxon>Streptomyces</taxon>
    </lineage>
</organism>
<keyword evidence="2" id="KW-1185">Reference proteome</keyword>
<accession>A0ABP5JZ50</accession>
<dbReference type="PIRSF" id="PIRSF028754">
    <property type="entry name" value="UCP028754"/>
    <property type="match status" value="1"/>
</dbReference>
<proteinExistence type="predicted"/>
<dbReference type="InterPro" id="IPR038389">
    <property type="entry name" value="PSMG2_sf"/>
</dbReference>
<reference evidence="2" key="1">
    <citation type="journal article" date="2019" name="Int. J. Syst. Evol. Microbiol.">
        <title>The Global Catalogue of Microorganisms (GCM) 10K type strain sequencing project: providing services to taxonomists for standard genome sequencing and annotation.</title>
        <authorList>
            <consortium name="The Broad Institute Genomics Platform"/>
            <consortium name="The Broad Institute Genome Sequencing Center for Infectious Disease"/>
            <person name="Wu L."/>
            <person name="Ma J."/>
        </authorList>
    </citation>
    <scope>NUCLEOTIDE SEQUENCE [LARGE SCALE GENOMIC DNA]</scope>
    <source>
        <strain evidence="2">JCM 15481</strain>
    </source>
</reference>
<dbReference type="Pfam" id="PF09754">
    <property type="entry name" value="PAC2"/>
    <property type="match status" value="1"/>
</dbReference>
<comment type="caution">
    <text evidence="1">The sequence shown here is derived from an EMBL/GenBank/DDBJ whole genome shotgun (WGS) entry which is preliminary data.</text>
</comment>